<name>A0ABV6ALA5_9HYPH</name>
<dbReference type="EMBL" id="JBHMAA010000024">
    <property type="protein sequence ID" value="MFB9951404.1"/>
    <property type="molecule type" value="Genomic_DNA"/>
</dbReference>
<dbReference type="InterPro" id="IPR009412">
    <property type="entry name" value="DUF1062"/>
</dbReference>
<dbReference type="RefSeq" id="WP_377264212.1">
    <property type="nucleotide sequence ID" value="NZ_JBHMAA010000024.1"/>
</dbReference>
<organism evidence="1 2">
    <name type="scientific">Rhizobium puerariae</name>
    <dbReference type="NCBI Taxonomy" id="1585791"/>
    <lineage>
        <taxon>Bacteria</taxon>
        <taxon>Pseudomonadati</taxon>
        <taxon>Pseudomonadota</taxon>
        <taxon>Alphaproteobacteria</taxon>
        <taxon>Hyphomicrobiales</taxon>
        <taxon>Rhizobiaceae</taxon>
        <taxon>Rhizobium/Agrobacterium group</taxon>
        <taxon>Rhizobium</taxon>
    </lineage>
</organism>
<evidence type="ECO:0000313" key="1">
    <source>
        <dbReference type="EMBL" id="MFB9951404.1"/>
    </source>
</evidence>
<dbReference type="PIRSF" id="PIRSF021719">
    <property type="entry name" value="DUF1062"/>
    <property type="match status" value="1"/>
</dbReference>
<accession>A0ABV6ALA5</accession>
<gene>
    <name evidence="1" type="ORF">ACFFP0_21355</name>
</gene>
<proteinExistence type="predicted"/>
<protein>
    <submittedName>
        <fullName evidence="1">DUF1062 domain-containing protein</fullName>
    </submittedName>
</protein>
<reference evidence="1 2" key="1">
    <citation type="submission" date="2024-09" db="EMBL/GenBank/DDBJ databases">
        <authorList>
            <person name="Sun Q."/>
            <person name="Mori K."/>
        </authorList>
    </citation>
    <scope>NUCLEOTIDE SEQUENCE [LARGE SCALE GENOMIC DNA]</scope>
    <source>
        <strain evidence="1 2">TBRC 4938</strain>
    </source>
</reference>
<dbReference type="Proteomes" id="UP001589692">
    <property type="component" value="Unassembled WGS sequence"/>
</dbReference>
<dbReference type="SUPFAM" id="SSF55174">
    <property type="entry name" value="Alpha-L RNA-binding motif"/>
    <property type="match status" value="1"/>
</dbReference>
<keyword evidence="2" id="KW-1185">Reference proteome</keyword>
<dbReference type="Pfam" id="PF06353">
    <property type="entry name" value="DUF1062"/>
    <property type="match status" value="1"/>
</dbReference>
<evidence type="ECO:0000313" key="2">
    <source>
        <dbReference type="Proteomes" id="UP001589692"/>
    </source>
</evidence>
<dbReference type="Gene3D" id="3.10.290.10">
    <property type="entry name" value="RNA-binding S4 domain"/>
    <property type="match status" value="1"/>
</dbReference>
<dbReference type="InterPro" id="IPR036986">
    <property type="entry name" value="S4_RNA-bd_sf"/>
</dbReference>
<sequence>MSKILHVEWTVTPKSPPRPILACRTCGGQKAFRSSGRIRLNANGKRLDAWLIYKCTTCDGTWNRPIFERQSVRSLDPALLDALQASTPGFVERLEFDAGGLKAKAGRIEESEETGIRKRALSAGHDWRAIHIALSLPFSASLKLDRLLAAELALSRSRLQKLFEAGEIRIEPKRKDALKRAVRDGTTIMLDLRDEAERLSVGGRAMGG</sequence>
<comment type="caution">
    <text evidence="1">The sequence shown here is derived from an EMBL/GenBank/DDBJ whole genome shotgun (WGS) entry which is preliminary data.</text>
</comment>